<evidence type="ECO:0000256" key="1">
    <source>
        <dbReference type="SAM" id="Coils"/>
    </source>
</evidence>
<dbReference type="AlphaFoldDB" id="A0A1V9YFN2"/>
<evidence type="ECO:0000313" key="3">
    <source>
        <dbReference type="EMBL" id="OQR84555.1"/>
    </source>
</evidence>
<accession>A0A1V9YFN2</accession>
<organism evidence="3 4">
    <name type="scientific">Achlya hypogyna</name>
    <name type="common">Oomycete</name>
    <name type="synonym">Protoachlya hypogyna</name>
    <dbReference type="NCBI Taxonomy" id="1202772"/>
    <lineage>
        <taxon>Eukaryota</taxon>
        <taxon>Sar</taxon>
        <taxon>Stramenopiles</taxon>
        <taxon>Oomycota</taxon>
        <taxon>Saprolegniomycetes</taxon>
        <taxon>Saprolegniales</taxon>
        <taxon>Achlyaceae</taxon>
        <taxon>Achlya</taxon>
    </lineage>
</organism>
<evidence type="ECO:0000313" key="4">
    <source>
        <dbReference type="Proteomes" id="UP000243579"/>
    </source>
</evidence>
<reference evidence="3 4" key="1">
    <citation type="journal article" date="2014" name="Genome Biol. Evol.">
        <title>The secreted proteins of Achlya hypogyna and Thraustotheca clavata identify the ancestral oomycete secretome and reveal gene acquisitions by horizontal gene transfer.</title>
        <authorList>
            <person name="Misner I."/>
            <person name="Blouin N."/>
            <person name="Leonard G."/>
            <person name="Richards T.A."/>
            <person name="Lane C.E."/>
        </authorList>
    </citation>
    <scope>NUCLEOTIDE SEQUENCE [LARGE SCALE GENOMIC DNA]</scope>
    <source>
        <strain evidence="3 4">ATCC 48635</strain>
    </source>
</reference>
<dbReference type="STRING" id="1202772.A0A1V9YFN2"/>
<name>A0A1V9YFN2_ACHHY</name>
<keyword evidence="1" id="KW-0175">Coiled coil</keyword>
<dbReference type="EMBL" id="JNBR01001851">
    <property type="protein sequence ID" value="OQR84555.1"/>
    <property type="molecule type" value="Genomic_DNA"/>
</dbReference>
<feature type="coiled-coil region" evidence="1">
    <location>
        <begin position="146"/>
        <end position="320"/>
    </location>
</feature>
<dbReference type="OrthoDB" id="2130750at2759"/>
<comment type="caution">
    <text evidence="3">The sequence shown here is derived from an EMBL/GenBank/DDBJ whole genome shotgun (WGS) entry which is preliminary data.</text>
</comment>
<sequence length="726" mass="81242">MFATPKRPRAPGGPAFVTPPTAESASPARSPVTPSPEKDQTEMLAKQVAHLRQREAAQAAELDRLRRLMGDSQMPRGSTFQTPPKSLGGSTTRNDFMDEVERLRRENRELTVTNYELQIQIQDAASSIEGFSTAIEKVESSYEQKEATWKRQVATLQAECKAQEEASRAIRRDYEAELKAKEETIDDLRSRAVSAQTARDTTSSTLQSKESLLASLSSELDQMRAERTELEAAARAHEADAATWRAKTDEAAKTVESLTLRLQQAQAATSASGQSILVKTLREEIRLLRGQLEAQFKKDKDTLLQRVATLQTQLAESQRTSADKDRSLFALNAKLEDAARAQQALAHTNTQLEATVARLTKDVAKAQDDLVQLQQCRGFLGHHLDEGFQELFRDDDALATAQAELSTVRAECANLQRQVELKAVWQNQVRELETQLAAQERELAAGRDATRQLAQLEANHREAMSSVATLTDANRALREQVAAASELPALQQQCADNRATIAKLESDLVKRKASESKLRALLDRQQRAAEQTSALDGRLADVLAEAKKDRTDIVALRAMVQTAKQKIARYEAERTQFKELETKYRDARTMAHVLKKELAAQQAQVRTLQAQGSSSHDAQLQHMQRVVEAHTKELVAEIEALQKQYQSQLHKYKRAKKDKELVELQLRDRNAYIATLEVQARRPSLRTKAPVVVVDPPLKLKELQANPADEMESILTTLERISDKYR</sequence>
<proteinExistence type="predicted"/>
<keyword evidence="4" id="KW-1185">Reference proteome</keyword>
<feature type="compositionally biased region" description="Polar residues" evidence="2">
    <location>
        <begin position="75"/>
        <end position="94"/>
    </location>
</feature>
<gene>
    <name evidence="3" type="ORF">ACHHYP_13250</name>
</gene>
<feature type="coiled-coil region" evidence="1">
    <location>
        <begin position="349"/>
        <end position="487"/>
    </location>
</feature>
<feature type="region of interest" description="Disordered" evidence="2">
    <location>
        <begin position="1"/>
        <end position="95"/>
    </location>
</feature>
<protein>
    <submittedName>
        <fullName evidence="3">Uncharacterized protein</fullName>
    </submittedName>
</protein>
<feature type="coiled-coil region" evidence="1">
    <location>
        <begin position="553"/>
        <end position="658"/>
    </location>
</feature>
<dbReference type="Proteomes" id="UP000243579">
    <property type="component" value="Unassembled WGS sequence"/>
</dbReference>
<evidence type="ECO:0000256" key="2">
    <source>
        <dbReference type="SAM" id="MobiDB-lite"/>
    </source>
</evidence>